<evidence type="ECO:0000256" key="1">
    <source>
        <dbReference type="SAM" id="MobiDB-lite"/>
    </source>
</evidence>
<proteinExistence type="predicted"/>
<dbReference type="Gene3D" id="3.40.50.300">
    <property type="entry name" value="P-loop containing nucleotide triphosphate hydrolases"/>
    <property type="match status" value="1"/>
</dbReference>
<keyword evidence="3" id="KW-1185">Reference proteome</keyword>
<dbReference type="Proteomes" id="UP000788153">
    <property type="component" value="Unassembled WGS sequence"/>
</dbReference>
<feature type="region of interest" description="Disordered" evidence="1">
    <location>
        <begin position="1"/>
        <end position="34"/>
    </location>
</feature>
<feature type="compositionally biased region" description="Basic and acidic residues" evidence="1">
    <location>
        <begin position="19"/>
        <end position="34"/>
    </location>
</feature>
<organism evidence="2 3">
    <name type="scientific">Sphingomonas japonica</name>
    <dbReference type="NCBI Taxonomy" id="511662"/>
    <lineage>
        <taxon>Bacteria</taxon>
        <taxon>Pseudomonadati</taxon>
        <taxon>Pseudomonadota</taxon>
        <taxon>Alphaproteobacteria</taxon>
        <taxon>Sphingomonadales</taxon>
        <taxon>Sphingomonadaceae</taxon>
        <taxon>Sphingomonas</taxon>
    </lineage>
</organism>
<sequence>MMSSNHTLAKLPNDLVPRTGEREPLSEHTDAAIESGSRFDEARIVHPAHERVIGAFDQARRMGVASGDKRKMLIASLGASGSGKTTSMETFAARTAAGRPPVGKHPAKPVVIVQVDNGCTNRRLWALVLEGHDDPPGRGTEETFRTRAYATMRRAGTEMVIFDEAQHLLRSPSARDVTDTIKRILDDGVVTLGLVGTEAALPLIQKNIQLANRMLAPAPIKALDAKNEADRTDFKAFLRKLDDFIVGRGIVPEQSFLDDPRILRCLFVISAGVVGVAVNLIRQATVHAVSRGATRIEPYDLSRVTDDWAVPTGVCEDNPFPMVFDGKVVVR</sequence>
<comment type="caution">
    <text evidence="2">The sequence shown here is derived from an EMBL/GenBank/DDBJ whole genome shotgun (WGS) entry which is preliminary data.</text>
</comment>
<dbReference type="InterPro" id="IPR027417">
    <property type="entry name" value="P-loop_NTPase"/>
</dbReference>
<gene>
    <name evidence="2" type="ORF">FHT01_000032</name>
</gene>
<dbReference type="EMBL" id="JAASQP010000001">
    <property type="protein sequence ID" value="NIJ22490.1"/>
    <property type="molecule type" value="Genomic_DNA"/>
</dbReference>
<dbReference type="RefSeq" id="WP_140047724.1">
    <property type="nucleotide sequence ID" value="NZ_BAAAEV010000001.1"/>
</dbReference>
<dbReference type="Pfam" id="PF05621">
    <property type="entry name" value="TniB"/>
    <property type="match status" value="1"/>
</dbReference>
<dbReference type="SUPFAM" id="SSF52540">
    <property type="entry name" value="P-loop containing nucleoside triphosphate hydrolases"/>
    <property type="match status" value="1"/>
</dbReference>
<protein>
    <submittedName>
        <fullName evidence="2">Molybdopterin-guanine dinucleotide biosynthesis protein</fullName>
    </submittedName>
</protein>
<reference evidence="2 3" key="1">
    <citation type="submission" date="2020-03" db="EMBL/GenBank/DDBJ databases">
        <title>Genomic Encyclopedia of Type Strains, Phase IV (KMG-IV): sequencing the most valuable type-strain genomes for metagenomic binning, comparative biology and taxonomic classification.</title>
        <authorList>
            <person name="Goeker M."/>
        </authorList>
    </citation>
    <scope>NUCLEOTIDE SEQUENCE [LARGE SCALE GENOMIC DNA]</scope>
    <source>
        <strain evidence="2 3">DSM 22753</strain>
    </source>
</reference>
<name>A0ABX0TW01_9SPHN</name>
<accession>A0ABX0TW01</accession>
<evidence type="ECO:0000313" key="3">
    <source>
        <dbReference type="Proteomes" id="UP000788153"/>
    </source>
</evidence>
<dbReference type="InterPro" id="IPR008868">
    <property type="entry name" value="TniB"/>
</dbReference>
<evidence type="ECO:0000313" key="2">
    <source>
        <dbReference type="EMBL" id="NIJ22490.1"/>
    </source>
</evidence>